<evidence type="ECO:0000313" key="1">
    <source>
        <dbReference type="EMBL" id="KAJ5197225.1"/>
    </source>
</evidence>
<keyword evidence="2" id="KW-1185">Reference proteome</keyword>
<organism evidence="1 2">
    <name type="scientific">Penicillium cf. viridicatum</name>
    <dbReference type="NCBI Taxonomy" id="2972119"/>
    <lineage>
        <taxon>Eukaryota</taxon>
        <taxon>Fungi</taxon>
        <taxon>Dikarya</taxon>
        <taxon>Ascomycota</taxon>
        <taxon>Pezizomycotina</taxon>
        <taxon>Eurotiomycetes</taxon>
        <taxon>Eurotiomycetidae</taxon>
        <taxon>Eurotiales</taxon>
        <taxon>Aspergillaceae</taxon>
        <taxon>Penicillium</taxon>
    </lineage>
</organism>
<dbReference type="OrthoDB" id="4364700at2759"/>
<proteinExistence type="predicted"/>
<gene>
    <name evidence="1" type="ORF">N7449_007704</name>
</gene>
<reference evidence="1" key="1">
    <citation type="submission" date="2022-11" db="EMBL/GenBank/DDBJ databases">
        <authorList>
            <person name="Petersen C."/>
        </authorList>
    </citation>
    <scope>NUCLEOTIDE SEQUENCE</scope>
    <source>
        <strain evidence="1">IBT 20477</strain>
    </source>
</reference>
<dbReference type="EMBL" id="JAPQKQ010000005">
    <property type="protein sequence ID" value="KAJ5197225.1"/>
    <property type="molecule type" value="Genomic_DNA"/>
</dbReference>
<sequence>MARKKRKSKTVPETWSEWATAARRHGVFRSSIHKRKKLDSGSKITEEQYLLLKVLWDIECPTMRAAQDLNLGDSFGQARDWLATFQPFQAYLDTIDDDKTPGSSEIGIFEIPREQQRQVCELLQSPGSKGLQSLNEEIVNSSLLSFLTAICKKHPNFKARWTPQRASLTAEFREAHMECLLDGFLASEVTLQTQVIIEVKADRRDKHSPEVFMQEAAELVAALVTGPPKGLTKDRGLLISQDGDELYITKAYTLDKYIAIMQDQEKNAITKNDFLNI</sequence>
<dbReference type="AlphaFoldDB" id="A0A9W9JHT6"/>
<dbReference type="Proteomes" id="UP001150942">
    <property type="component" value="Unassembled WGS sequence"/>
</dbReference>
<comment type="caution">
    <text evidence="1">The sequence shown here is derived from an EMBL/GenBank/DDBJ whole genome shotgun (WGS) entry which is preliminary data.</text>
</comment>
<name>A0A9W9JHT6_9EURO</name>
<reference evidence="1" key="2">
    <citation type="journal article" date="2023" name="IMA Fungus">
        <title>Comparative genomic study of the Penicillium genus elucidates a diverse pangenome and 15 lateral gene transfer events.</title>
        <authorList>
            <person name="Petersen C."/>
            <person name="Sorensen T."/>
            <person name="Nielsen M.R."/>
            <person name="Sondergaard T.E."/>
            <person name="Sorensen J.L."/>
            <person name="Fitzpatrick D.A."/>
            <person name="Frisvad J.C."/>
            <person name="Nielsen K.L."/>
        </authorList>
    </citation>
    <scope>NUCLEOTIDE SEQUENCE</scope>
    <source>
        <strain evidence="1">IBT 20477</strain>
    </source>
</reference>
<protein>
    <submittedName>
        <fullName evidence="1">Uncharacterized protein</fullName>
    </submittedName>
</protein>
<accession>A0A9W9JHT6</accession>
<evidence type="ECO:0000313" key="2">
    <source>
        <dbReference type="Proteomes" id="UP001150942"/>
    </source>
</evidence>